<name>A0ABD2BYN7_VESSQ</name>
<evidence type="ECO:0000313" key="1">
    <source>
        <dbReference type="EMBL" id="KAL2737887.1"/>
    </source>
</evidence>
<sequence length="60" mass="6999">MSKSTIFFIKSQNASHPKQLFEESEKTVRLCMPLPRMSCDPRKTTDLRERISVKQITCIL</sequence>
<dbReference type="AlphaFoldDB" id="A0ABD2BYN7"/>
<dbReference type="EMBL" id="JAUDFV010000027">
    <property type="protein sequence ID" value="KAL2737887.1"/>
    <property type="molecule type" value="Genomic_DNA"/>
</dbReference>
<evidence type="ECO:0000313" key="2">
    <source>
        <dbReference type="Proteomes" id="UP001607302"/>
    </source>
</evidence>
<dbReference type="Proteomes" id="UP001607302">
    <property type="component" value="Unassembled WGS sequence"/>
</dbReference>
<reference evidence="1 2" key="1">
    <citation type="journal article" date="2024" name="Ann. Entomol. Soc. Am.">
        <title>Genomic analyses of the southern and eastern yellowjacket wasps (Hymenoptera: Vespidae) reveal evolutionary signatures of social life.</title>
        <authorList>
            <person name="Catto M.A."/>
            <person name="Caine P.B."/>
            <person name="Orr S.E."/>
            <person name="Hunt B.G."/>
            <person name="Goodisman M.A.D."/>
        </authorList>
    </citation>
    <scope>NUCLEOTIDE SEQUENCE [LARGE SCALE GENOMIC DNA]</scope>
    <source>
        <strain evidence="1">233</strain>
        <tissue evidence="1">Head and thorax</tissue>
    </source>
</reference>
<gene>
    <name evidence="1" type="ORF">V1478_001973</name>
</gene>
<keyword evidence="2" id="KW-1185">Reference proteome</keyword>
<proteinExistence type="predicted"/>
<accession>A0ABD2BYN7</accession>
<organism evidence="1 2">
    <name type="scientific">Vespula squamosa</name>
    <name type="common">Southern yellow jacket</name>
    <name type="synonym">Wasp</name>
    <dbReference type="NCBI Taxonomy" id="30214"/>
    <lineage>
        <taxon>Eukaryota</taxon>
        <taxon>Metazoa</taxon>
        <taxon>Ecdysozoa</taxon>
        <taxon>Arthropoda</taxon>
        <taxon>Hexapoda</taxon>
        <taxon>Insecta</taxon>
        <taxon>Pterygota</taxon>
        <taxon>Neoptera</taxon>
        <taxon>Endopterygota</taxon>
        <taxon>Hymenoptera</taxon>
        <taxon>Apocrita</taxon>
        <taxon>Aculeata</taxon>
        <taxon>Vespoidea</taxon>
        <taxon>Vespidae</taxon>
        <taxon>Vespinae</taxon>
        <taxon>Vespula</taxon>
    </lineage>
</organism>
<protein>
    <submittedName>
        <fullName evidence="1">Uncharacterized protein</fullName>
    </submittedName>
</protein>
<comment type="caution">
    <text evidence="1">The sequence shown here is derived from an EMBL/GenBank/DDBJ whole genome shotgun (WGS) entry which is preliminary data.</text>
</comment>